<keyword evidence="2" id="KW-1185">Reference proteome</keyword>
<proteinExistence type="predicted"/>
<dbReference type="Pfam" id="PF13148">
    <property type="entry name" value="DUF3987"/>
    <property type="match status" value="1"/>
</dbReference>
<dbReference type="RefSeq" id="WP_349761277.1">
    <property type="nucleotide sequence ID" value="NZ_JBEGCJ010000002.1"/>
</dbReference>
<organism evidence="1 2">
    <name type="scientific">Halomonas aquatica</name>
    <dbReference type="NCBI Taxonomy" id="3151123"/>
    <lineage>
        <taxon>Bacteria</taxon>
        <taxon>Pseudomonadati</taxon>
        <taxon>Pseudomonadota</taxon>
        <taxon>Gammaproteobacteria</taxon>
        <taxon>Oceanospirillales</taxon>
        <taxon>Halomonadaceae</taxon>
        <taxon>Halomonas</taxon>
    </lineage>
</organism>
<dbReference type="InterPro" id="IPR025048">
    <property type="entry name" value="DUF3987"/>
</dbReference>
<reference evidence="1 2" key="1">
    <citation type="submission" date="2024-05" db="EMBL/GenBank/DDBJ databases">
        <title>Halomonas sp. SSM6 16S ribosomal RNA gene Genome sequencing and assembly.</title>
        <authorList>
            <person name="Yook S."/>
        </authorList>
    </citation>
    <scope>NUCLEOTIDE SEQUENCE [LARGE SCALE GENOMIC DNA]</scope>
    <source>
        <strain evidence="1 2">SSM6</strain>
    </source>
</reference>
<sequence length="502" mass="56219">MSIEAIRQEVEQTAEDMQPLPLPNSLPPVAPFDPELLPEAIRDHVMDVADRQQGPADFVAVAAICGLSALLGRKVLMRPKQHDDWTVTPTQWGAIIGRPSAMKSPSLKEALRPLATIERDARERFKQEAEQHAAESRLRDIEKKDIEAKAKKLAKEGRRSDAVALLAESDAGDPPPTRQRLIVNDASVEKLGELLNENPNGMLLARDELAGWLSKMAQDDHQADRAFYLESFDGNGRFTYDRIGRGTIDIESCTLSVIGGIQPSKIAPLVRGATRGTADDGLIQRMQLAVWPDDRHRWRWIDRAPDAQARERYHQAFYRVHGMAFPTKDGEPPCWRFTPSAQALFIEWMEEVQRYARQPDIAPALESHLLKMPKTVAGLALLFEVLDGSEGRVEEQATARALEWADYLRSHAERLYSASMNGGIEGARLIHTRRDKLPVSFTARDVQRKGWAGLDTRESVRDALEALIEYQHLSALDVPPSVQGGQPTTRYTWHPALAPREV</sequence>
<evidence type="ECO:0000313" key="1">
    <source>
        <dbReference type="EMBL" id="MEQ6917031.1"/>
    </source>
</evidence>
<accession>A0ABV1ND93</accession>
<protein>
    <submittedName>
        <fullName evidence="1">YfjI family protein</fullName>
    </submittedName>
</protein>
<comment type="caution">
    <text evidence="1">The sequence shown here is derived from an EMBL/GenBank/DDBJ whole genome shotgun (WGS) entry which is preliminary data.</text>
</comment>
<evidence type="ECO:0000313" key="2">
    <source>
        <dbReference type="Proteomes" id="UP001442468"/>
    </source>
</evidence>
<dbReference type="EMBL" id="JBEGCJ010000002">
    <property type="protein sequence ID" value="MEQ6917031.1"/>
    <property type="molecule type" value="Genomic_DNA"/>
</dbReference>
<gene>
    <name evidence="1" type="ORF">ABE960_05805</name>
</gene>
<dbReference type="Proteomes" id="UP001442468">
    <property type="component" value="Unassembled WGS sequence"/>
</dbReference>
<name>A0ABV1ND93_9GAMM</name>